<feature type="transmembrane region" description="Helical" evidence="1">
    <location>
        <begin position="12"/>
        <end position="34"/>
    </location>
</feature>
<keyword evidence="1" id="KW-0472">Membrane</keyword>
<dbReference type="Proteomes" id="UP001160142">
    <property type="component" value="Unassembled WGS sequence"/>
</dbReference>
<accession>A0ABT6KKR2</accession>
<evidence type="ECO:0000313" key="2">
    <source>
        <dbReference type="EMBL" id="MDH6180038.1"/>
    </source>
</evidence>
<name>A0ABT6KKR2_9MICO</name>
<reference evidence="2 3" key="1">
    <citation type="submission" date="2023-04" db="EMBL/GenBank/DDBJ databases">
        <title>Genome Encyclopedia of Bacteria and Archaea VI: Functional Genomics of Type Strains.</title>
        <authorList>
            <person name="Whitman W."/>
        </authorList>
    </citation>
    <scope>NUCLEOTIDE SEQUENCE [LARGE SCALE GENOMIC DNA]</scope>
    <source>
        <strain evidence="2 3">SG_E_30_P1</strain>
    </source>
</reference>
<protein>
    <recommendedName>
        <fullName evidence="4">DUF1499 domain-containing protein</fullName>
    </recommendedName>
</protein>
<dbReference type="EMBL" id="JARXVQ010000001">
    <property type="protein sequence ID" value="MDH6180038.1"/>
    <property type="molecule type" value="Genomic_DNA"/>
</dbReference>
<evidence type="ECO:0000256" key="1">
    <source>
        <dbReference type="SAM" id="Phobius"/>
    </source>
</evidence>
<gene>
    <name evidence="2" type="ORF">M2152_000220</name>
</gene>
<dbReference type="RefSeq" id="WP_322132406.1">
    <property type="nucleotide sequence ID" value="NZ_CP085036.1"/>
</dbReference>
<evidence type="ECO:0000313" key="3">
    <source>
        <dbReference type="Proteomes" id="UP001160142"/>
    </source>
</evidence>
<organism evidence="2 3">
    <name type="scientific">Antiquaquibacter oligotrophicus</name>
    <dbReference type="NCBI Taxonomy" id="2880260"/>
    <lineage>
        <taxon>Bacteria</taxon>
        <taxon>Bacillati</taxon>
        <taxon>Actinomycetota</taxon>
        <taxon>Actinomycetes</taxon>
        <taxon>Micrococcales</taxon>
        <taxon>Microbacteriaceae</taxon>
        <taxon>Antiquaquibacter</taxon>
    </lineage>
</organism>
<feature type="transmembrane region" description="Helical" evidence="1">
    <location>
        <begin position="40"/>
        <end position="62"/>
    </location>
</feature>
<evidence type="ECO:0008006" key="4">
    <source>
        <dbReference type="Google" id="ProtNLM"/>
    </source>
</evidence>
<keyword evidence="1" id="KW-1133">Transmembrane helix</keyword>
<comment type="caution">
    <text evidence="2">The sequence shown here is derived from an EMBL/GenBank/DDBJ whole genome shotgun (WGS) entry which is preliminary data.</text>
</comment>
<keyword evidence="3" id="KW-1185">Reference proteome</keyword>
<sequence>MTDPPRQTRQPLIFWVTLALVLLGLGVAAYRVAILSPGSLVIVVAIILVLLALIVVVAAVWIRALLRAVSNAFPGAIHIPITVGADLAAASRHAAQALSDDRVRLRNNSYAALAFDAAGLHVASDLSGQYGFVPTDRVTIEGFGRTVVGAREMTSVRLLVTVGDDRITLEFVPMRLKGNPLRQLSPDEFVALADQLTRAMSGAPVEPGWRF</sequence>
<keyword evidence="1" id="KW-0812">Transmembrane</keyword>
<proteinExistence type="predicted"/>